<organism evidence="1">
    <name type="scientific">Lygus hesperus</name>
    <name type="common">Western plant bug</name>
    <dbReference type="NCBI Taxonomy" id="30085"/>
    <lineage>
        <taxon>Eukaryota</taxon>
        <taxon>Metazoa</taxon>
        <taxon>Ecdysozoa</taxon>
        <taxon>Arthropoda</taxon>
        <taxon>Hexapoda</taxon>
        <taxon>Insecta</taxon>
        <taxon>Pterygota</taxon>
        <taxon>Neoptera</taxon>
        <taxon>Paraneoptera</taxon>
        <taxon>Hemiptera</taxon>
        <taxon>Heteroptera</taxon>
        <taxon>Panheteroptera</taxon>
        <taxon>Cimicomorpha</taxon>
        <taxon>Miridae</taxon>
        <taxon>Mirini</taxon>
        <taxon>Lygus</taxon>
    </lineage>
</organism>
<proteinExistence type="predicted"/>
<dbReference type="EMBL" id="GDHC01015341">
    <property type="protein sequence ID" value="JAQ03288.1"/>
    <property type="molecule type" value="Transcribed_RNA"/>
</dbReference>
<evidence type="ECO:0000313" key="1">
    <source>
        <dbReference type="EMBL" id="JAQ03288.1"/>
    </source>
</evidence>
<dbReference type="AlphaFoldDB" id="A0A146L4F0"/>
<protein>
    <submittedName>
        <fullName evidence="1">Uncharacterized protein</fullName>
    </submittedName>
</protein>
<sequence>MDDTRALDELRCIRDLLFSCCTEYIDSVASTDDADLQIVKYYVNKMAISIFEKAREEIPFILPQEAPTLECVDHELTAQVAVLEKQYQRKLHLVQLIRKKIPRTVENVLRDLQNLCTGKNAAAFNTASPSNFPTPHTLPSAPTVAAAAASVAAPPVAMLEEKVQPAPSIHPYVLQHLGELCHKLDTLFQSLTSLESETLSSQAVCGALGKYLNQTSITQ</sequence>
<accession>A0A146L4F0</accession>
<gene>
    <name evidence="1" type="ORF">g.11434</name>
</gene>
<name>A0A146L4F0_LYGHE</name>
<reference evidence="1" key="1">
    <citation type="journal article" date="2016" name="Gigascience">
        <title>De novo construction of an expanded transcriptome assembly for the western tarnished plant bug, Lygus hesperus.</title>
        <authorList>
            <person name="Tassone E.E."/>
            <person name="Geib S.M."/>
            <person name="Hall B."/>
            <person name="Fabrick J.A."/>
            <person name="Brent C.S."/>
            <person name="Hull J.J."/>
        </authorList>
    </citation>
    <scope>NUCLEOTIDE SEQUENCE</scope>
</reference>